<dbReference type="PANTHER" id="PTHR12126:SF11">
    <property type="entry name" value="NADH DEHYDROGENASE [UBIQUINONE] 1 ALPHA SUBCOMPLEX SUBUNIT 9, MITOCHONDRIAL"/>
    <property type="match status" value="1"/>
</dbReference>
<dbReference type="InterPro" id="IPR036291">
    <property type="entry name" value="NAD(P)-bd_dom_sf"/>
</dbReference>
<dbReference type="STRING" id="1088721.JI59_07600"/>
<dbReference type="InterPro" id="IPR051207">
    <property type="entry name" value="ComplexI_NDUFA9_subunit"/>
</dbReference>
<keyword evidence="3" id="KW-1185">Reference proteome</keyword>
<protein>
    <submittedName>
        <fullName evidence="2">NADH dehydrogenase</fullName>
    </submittedName>
</protein>
<dbReference type="CDD" id="cd05271">
    <property type="entry name" value="NDUFA9_like_SDR_a"/>
    <property type="match status" value="1"/>
</dbReference>
<dbReference type="EMBL" id="AGFM01000037">
    <property type="protein sequence ID" value="EHJ60563.1"/>
    <property type="molecule type" value="Genomic_DNA"/>
</dbReference>
<gene>
    <name evidence="2" type="ORF">NSU_2496</name>
</gene>
<dbReference type="Pfam" id="PF13460">
    <property type="entry name" value="NAD_binding_10"/>
    <property type="match status" value="1"/>
</dbReference>
<proteinExistence type="predicted"/>
<organism evidence="2 3">
    <name type="scientific">Novosphingobium pentaromativorans US6-1</name>
    <dbReference type="NCBI Taxonomy" id="1088721"/>
    <lineage>
        <taxon>Bacteria</taxon>
        <taxon>Pseudomonadati</taxon>
        <taxon>Pseudomonadota</taxon>
        <taxon>Alphaproteobacteria</taxon>
        <taxon>Sphingomonadales</taxon>
        <taxon>Sphingomonadaceae</taxon>
        <taxon>Novosphingobium</taxon>
    </lineage>
</organism>
<accession>G6EDS5</accession>
<evidence type="ECO:0000313" key="3">
    <source>
        <dbReference type="Proteomes" id="UP000004030"/>
    </source>
</evidence>
<dbReference type="Gene3D" id="3.40.50.720">
    <property type="entry name" value="NAD(P)-binding Rossmann-like Domain"/>
    <property type="match status" value="1"/>
</dbReference>
<dbReference type="InterPro" id="IPR016040">
    <property type="entry name" value="NAD(P)-bd_dom"/>
</dbReference>
<reference evidence="2 3" key="1">
    <citation type="journal article" date="2012" name="J. Bacteriol.">
        <title>Genome sequence of benzo(a)pyrene-degrading bacterium Novosphingobium pentaromativorans US6-1.</title>
        <authorList>
            <person name="Luo Y.R."/>
            <person name="Kang S.G."/>
            <person name="Kim S.J."/>
            <person name="Kim M.R."/>
            <person name="Li N."/>
            <person name="Lee J.H."/>
            <person name="Kwon K.K."/>
        </authorList>
    </citation>
    <scope>NUCLEOTIDE SEQUENCE [LARGE SCALE GENOMIC DNA]</scope>
    <source>
        <strain evidence="2 3">US6-1</strain>
    </source>
</reference>
<name>G6EDS5_9SPHN</name>
<feature type="domain" description="NAD(P)-binding" evidence="1">
    <location>
        <begin position="71"/>
        <end position="212"/>
    </location>
</feature>
<sequence length="373" mass="38756">MSFVFHFLPDRLGEQERLAGCPGGGLMPMAKIMRSDAGPPNSPRGIRRTKNLTMSQRPTNSLAGKIVTVLGGSGFVGRHLAQELLSRGARLRIASRNPQKAYAIKPLGNLGQVQFARVDVTRPDSLAAALAGSDAVVNLVGAFSGNLDALQGKGAGAIAAAAKAAGASAFVHISAIGGNADSDVDYARTKAEGEEAVRAEFPGATILRPSLLFGPDDNFVMMFGRLIGAFPALPVFGPEAKLQPLFVDDAAEAIANALGNPGAHGGKTYEIGGPEVITMLELNQRIAKAEGRSRSFIALPDSVSELIASATGWLPGAPITSDQFKLLKAGSVASGDLPGIAELGVSPRPLGLFLDRWATQFRKHGRFGAKSAA</sequence>
<dbReference type="Proteomes" id="UP000004030">
    <property type="component" value="Unassembled WGS sequence"/>
</dbReference>
<evidence type="ECO:0000313" key="2">
    <source>
        <dbReference type="EMBL" id="EHJ60563.1"/>
    </source>
</evidence>
<evidence type="ECO:0000259" key="1">
    <source>
        <dbReference type="Pfam" id="PF13460"/>
    </source>
</evidence>
<dbReference type="PATRIC" id="fig|1088721.3.peg.2466"/>
<dbReference type="AlphaFoldDB" id="G6EDS5"/>
<dbReference type="PANTHER" id="PTHR12126">
    <property type="entry name" value="NADH-UBIQUINONE OXIDOREDUCTASE 39 KDA SUBUNIT-RELATED"/>
    <property type="match status" value="1"/>
</dbReference>
<dbReference type="SUPFAM" id="SSF51735">
    <property type="entry name" value="NAD(P)-binding Rossmann-fold domains"/>
    <property type="match status" value="1"/>
</dbReference>
<dbReference type="GO" id="GO:0044877">
    <property type="term" value="F:protein-containing complex binding"/>
    <property type="evidence" value="ECO:0007669"/>
    <property type="project" value="TreeGrafter"/>
</dbReference>
<dbReference type="eggNOG" id="COG0702">
    <property type="taxonomic scope" value="Bacteria"/>
</dbReference>
<comment type="caution">
    <text evidence="2">The sequence shown here is derived from an EMBL/GenBank/DDBJ whole genome shotgun (WGS) entry which is preliminary data.</text>
</comment>